<gene>
    <name evidence="2" type="ORF">BJG266_LOCUS24865</name>
    <name evidence="3" type="ORF">QVE165_LOCUS35556</name>
</gene>
<dbReference type="AlphaFoldDB" id="A0A815JG06"/>
<name>A0A815JG06_9BILA</name>
<keyword evidence="1" id="KW-0812">Transmembrane</keyword>
<dbReference type="EMBL" id="CAJNOI010000183">
    <property type="protein sequence ID" value="CAF1165124.1"/>
    <property type="molecule type" value="Genomic_DNA"/>
</dbReference>
<reference evidence="3" key="1">
    <citation type="submission" date="2021-02" db="EMBL/GenBank/DDBJ databases">
        <authorList>
            <person name="Nowell W R."/>
        </authorList>
    </citation>
    <scope>NUCLEOTIDE SEQUENCE</scope>
</reference>
<organism evidence="3 4">
    <name type="scientific">Adineta steineri</name>
    <dbReference type="NCBI Taxonomy" id="433720"/>
    <lineage>
        <taxon>Eukaryota</taxon>
        <taxon>Metazoa</taxon>
        <taxon>Spiralia</taxon>
        <taxon>Gnathifera</taxon>
        <taxon>Rotifera</taxon>
        <taxon>Eurotatoria</taxon>
        <taxon>Bdelloidea</taxon>
        <taxon>Adinetida</taxon>
        <taxon>Adinetidae</taxon>
        <taxon>Adineta</taxon>
    </lineage>
</organism>
<keyword evidence="1" id="KW-1133">Transmembrane helix</keyword>
<dbReference type="EMBL" id="CAJNOM010000347">
    <property type="protein sequence ID" value="CAF1379216.1"/>
    <property type="molecule type" value="Genomic_DNA"/>
</dbReference>
<evidence type="ECO:0000313" key="2">
    <source>
        <dbReference type="EMBL" id="CAF1165124.1"/>
    </source>
</evidence>
<dbReference type="Proteomes" id="UP000663877">
    <property type="component" value="Unassembled WGS sequence"/>
</dbReference>
<evidence type="ECO:0000313" key="3">
    <source>
        <dbReference type="EMBL" id="CAF1379216.1"/>
    </source>
</evidence>
<keyword evidence="1" id="KW-0472">Membrane</keyword>
<accession>A0A815JG06</accession>
<proteinExistence type="predicted"/>
<feature type="transmembrane region" description="Helical" evidence="1">
    <location>
        <begin position="12"/>
        <end position="29"/>
    </location>
</feature>
<sequence length="259" mass="30156">MPLLSTWGMFRWSLFITVLIMITWIYFYHDPAPPMVLPEISKNTFEFIRQNINKSHQATQIETLWRQIVTKFVSLPLHPGGSHSIPLLASIVLTNGSILELGCGRSSTPMLHNLTLFTRRYLLSVDSHKAWLSNMSSSMSNSPLHKFQHVTDWSTIGNDHRWSVVLVDNAPEQRRMHDIVKYAYRSQVLVIHDSEAAGYQYDKVAPFFPYKYQYQYIEAYTDVWSTTETSLIDHIRYLSELTIPWQLPRRAPKNKLPTQ</sequence>
<comment type="caution">
    <text evidence="3">The sequence shown here is derived from an EMBL/GenBank/DDBJ whole genome shotgun (WGS) entry which is preliminary data.</text>
</comment>
<dbReference type="Proteomes" id="UP000663832">
    <property type="component" value="Unassembled WGS sequence"/>
</dbReference>
<keyword evidence="4" id="KW-1185">Reference proteome</keyword>
<protein>
    <submittedName>
        <fullName evidence="3">Uncharacterized protein</fullName>
    </submittedName>
</protein>
<evidence type="ECO:0000256" key="1">
    <source>
        <dbReference type="SAM" id="Phobius"/>
    </source>
</evidence>
<evidence type="ECO:0000313" key="4">
    <source>
        <dbReference type="Proteomes" id="UP000663832"/>
    </source>
</evidence>
<dbReference type="OrthoDB" id="9977152at2759"/>